<accession>W2UMH0</accession>
<dbReference type="EMBL" id="AYXY01000019">
    <property type="protein sequence ID" value="ETN95335.1"/>
    <property type="molecule type" value="Genomic_DNA"/>
</dbReference>
<evidence type="ECO:0000259" key="5">
    <source>
        <dbReference type="Pfam" id="PF03160"/>
    </source>
</evidence>
<evidence type="ECO:0000313" key="7">
    <source>
        <dbReference type="Proteomes" id="UP000018850"/>
    </source>
</evidence>
<dbReference type="GO" id="GO:0007154">
    <property type="term" value="P:cell communication"/>
    <property type="evidence" value="ECO:0007669"/>
    <property type="project" value="InterPro"/>
</dbReference>
<gene>
    <name evidence="6" type="ORF">P278_10570</name>
</gene>
<comment type="caution">
    <text evidence="6">The sequence shown here is derived from an EMBL/GenBank/DDBJ whole genome shotgun (WGS) entry which is preliminary data.</text>
</comment>
<feature type="signal peptide" evidence="4">
    <location>
        <begin position="1"/>
        <end position="18"/>
    </location>
</feature>
<keyword evidence="3" id="KW-0106">Calcium</keyword>
<dbReference type="AlphaFoldDB" id="W2UMH0"/>
<evidence type="ECO:0000256" key="4">
    <source>
        <dbReference type="SAM" id="SignalP"/>
    </source>
</evidence>
<evidence type="ECO:0000256" key="1">
    <source>
        <dbReference type="ARBA" id="ARBA00022729"/>
    </source>
</evidence>
<dbReference type="eggNOG" id="ENOG5030UKY">
    <property type="taxonomic scope" value="Bacteria"/>
</dbReference>
<keyword evidence="1 4" id="KW-0732">Signal</keyword>
<dbReference type="InterPro" id="IPR003644">
    <property type="entry name" value="Calx_beta"/>
</dbReference>
<name>W2UMH0_9FLAO</name>
<keyword evidence="7" id="KW-1185">Reference proteome</keyword>
<evidence type="ECO:0000256" key="2">
    <source>
        <dbReference type="ARBA" id="ARBA00022737"/>
    </source>
</evidence>
<dbReference type="RefSeq" id="WP_038263380.1">
    <property type="nucleotide sequence ID" value="NZ_AYXY01000019.1"/>
</dbReference>
<reference evidence="7" key="1">
    <citation type="submission" date="2013-11" db="EMBL/GenBank/DDBJ databases">
        <title>Draft genome sequence from a member of Zhouia, isolated tidal flat.</title>
        <authorList>
            <person name="Jin H."/>
            <person name="Jeon C.O."/>
        </authorList>
    </citation>
    <scope>NUCLEOTIDE SEQUENCE [LARGE SCALE GENOMIC DNA]</scope>
    <source>
        <strain evidence="7">AD3</strain>
    </source>
</reference>
<sequence length="279" mass="30461">MKNLRLIIGLLGILVVLACSDDDTIKDPIFEFISFQNESVTINENGGSIEPIPVVLRLMGYEPTEDIRVDLSVTNTNVEEGIDYELSSKSLIFKSGSFISDTLFVSTIDNEIGTDLERSFDIRIENISKPEIKVGLGIENPTNAVMKVVIADDECTETISVFDGALTNQTPWGTHDINGSVNGSVVTLVGNLITYSPFSNATLEVTLTPDLDGGTKGSVTFDDFNAGTDSDGYEYQFRQVGSGSYDVCSGEIHVGFDVYYMSGGSWVYWYTTNNTITLQ</sequence>
<evidence type="ECO:0000256" key="3">
    <source>
        <dbReference type="ARBA" id="ARBA00022837"/>
    </source>
</evidence>
<evidence type="ECO:0000313" key="6">
    <source>
        <dbReference type="EMBL" id="ETN95335.1"/>
    </source>
</evidence>
<feature type="chain" id="PRO_5004825954" description="Calx-beta domain-containing protein" evidence="4">
    <location>
        <begin position="19"/>
        <end position="279"/>
    </location>
</feature>
<dbReference type="Gene3D" id="2.60.40.2030">
    <property type="match status" value="1"/>
</dbReference>
<dbReference type="GO" id="GO:0016020">
    <property type="term" value="C:membrane"/>
    <property type="evidence" value="ECO:0007669"/>
    <property type="project" value="InterPro"/>
</dbReference>
<keyword evidence="2" id="KW-0677">Repeat</keyword>
<dbReference type="STRING" id="376730.SAMN04487906_2435"/>
<dbReference type="SUPFAM" id="SSF141072">
    <property type="entry name" value="CalX-like"/>
    <property type="match status" value="1"/>
</dbReference>
<organism evidence="6 7">
    <name type="scientific">Zhouia amylolytica AD3</name>
    <dbReference type="NCBI Taxonomy" id="1286632"/>
    <lineage>
        <taxon>Bacteria</taxon>
        <taxon>Pseudomonadati</taxon>
        <taxon>Bacteroidota</taxon>
        <taxon>Flavobacteriia</taxon>
        <taxon>Flavobacteriales</taxon>
        <taxon>Flavobacteriaceae</taxon>
        <taxon>Zhouia</taxon>
    </lineage>
</organism>
<dbReference type="Pfam" id="PF03160">
    <property type="entry name" value="Calx-beta"/>
    <property type="match status" value="1"/>
</dbReference>
<proteinExistence type="predicted"/>
<feature type="domain" description="Calx-beta" evidence="5">
    <location>
        <begin position="33"/>
        <end position="153"/>
    </location>
</feature>
<reference evidence="6 7" key="2">
    <citation type="journal article" date="2016" name="Genome Announc.">
        <title>Draft Genome Sequence of Zhouia amylolytica AD3, Isolated from Tidal Flat Sediment.</title>
        <authorList>
            <person name="Jia B."/>
            <person name="Jin H.M."/>
            <person name="Lee H.J."/>
            <person name="Jeon C.O."/>
        </authorList>
    </citation>
    <scope>NUCLEOTIDE SEQUENCE [LARGE SCALE GENOMIC DNA]</scope>
    <source>
        <strain evidence="6 7">AD3</strain>
    </source>
</reference>
<dbReference type="PROSITE" id="PS51257">
    <property type="entry name" value="PROKAR_LIPOPROTEIN"/>
    <property type="match status" value="1"/>
</dbReference>
<protein>
    <recommendedName>
        <fullName evidence="5">Calx-beta domain-containing protein</fullName>
    </recommendedName>
</protein>
<dbReference type="Proteomes" id="UP000018850">
    <property type="component" value="Unassembled WGS sequence"/>
</dbReference>
<dbReference type="InterPro" id="IPR038081">
    <property type="entry name" value="CalX-like_sf"/>
</dbReference>